<keyword evidence="1" id="KW-0812">Transmembrane</keyword>
<feature type="transmembrane region" description="Helical" evidence="1">
    <location>
        <begin position="148"/>
        <end position="171"/>
    </location>
</feature>
<gene>
    <name evidence="3" type="ORF">EDD72_10620</name>
</gene>
<evidence type="ECO:0000313" key="3">
    <source>
        <dbReference type="EMBL" id="TCS83094.1"/>
    </source>
</evidence>
<evidence type="ECO:0000259" key="2">
    <source>
        <dbReference type="Pfam" id="PF04892"/>
    </source>
</evidence>
<accession>A0A4R3KIJ9</accession>
<dbReference type="EMBL" id="SMAB01000006">
    <property type="protein sequence ID" value="TCS83094.1"/>
    <property type="molecule type" value="Genomic_DNA"/>
</dbReference>
<dbReference type="PANTHER" id="PTHR36834:SF1">
    <property type="entry name" value="INTEGRAL MEMBRANE PROTEIN"/>
    <property type="match status" value="1"/>
</dbReference>
<feature type="transmembrane region" description="Helical" evidence="1">
    <location>
        <begin position="114"/>
        <end position="136"/>
    </location>
</feature>
<dbReference type="InterPro" id="IPR053150">
    <property type="entry name" value="Teicoplanin_resist-assoc"/>
</dbReference>
<feature type="domain" description="VanZ-like" evidence="2">
    <location>
        <begin position="40"/>
        <end position="165"/>
    </location>
</feature>
<keyword evidence="1" id="KW-1133">Transmembrane helix</keyword>
<feature type="transmembrane region" description="Helical" evidence="1">
    <location>
        <begin position="6"/>
        <end position="23"/>
    </location>
</feature>
<sequence>MLDFDSLTILIGIIILVLINLFLRYKKKKSVLYLTFYSIFFIYILYVIKYTIFPIPIQGPWIEEMKRMPFFSNLNTIPFNFKTFYQEQIILNIILTIPFGFGISYIFKTSWKRIFYIGVLLGATIELLQFLISLLVGFLYRTIDINDIILNFLGVIIGYIIFKIFSQVFLFSVGKYKIKLSPFLEYIYIISKGDFPN</sequence>
<protein>
    <submittedName>
        <fullName evidence="3">VanZ like protein</fullName>
    </submittedName>
</protein>
<organism evidence="3 4">
    <name type="scientific">Tepidibacillus fermentans</name>
    <dbReference type="NCBI Taxonomy" id="1281767"/>
    <lineage>
        <taxon>Bacteria</taxon>
        <taxon>Bacillati</taxon>
        <taxon>Bacillota</taxon>
        <taxon>Bacilli</taxon>
        <taxon>Bacillales</taxon>
        <taxon>Bacillaceae</taxon>
        <taxon>Tepidibacillus</taxon>
    </lineage>
</organism>
<keyword evidence="4" id="KW-1185">Reference proteome</keyword>
<feature type="transmembrane region" description="Helical" evidence="1">
    <location>
        <begin position="89"/>
        <end position="107"/>
    </location>
</feature>
<comment type="caution">
    <text evidence="3">The sequence shown here is derived from an EMBL/GenBank/DDBJ whole genome shotgun (WGS) entry which is preliminary data.</text>
</comment>
<feature type="transmembrane region" description="Helical" evidence="1">
    <location>
        <begin position="30"/>
        <end position="48"/>
    </location>
</feature>
<keyword evidence="1" id="KW-0472">Membrane</keyword>
<reference evidence="3 4" key="1">
    <citation type="submission" date="2019-03" db="EMBL/GenBank/DDBJ databases">
        <title>Genomic Encyclopedia of Type Strains, Phase IV (KMG-IV): sequencing the most valuable type-strain genomes for metagenomic binning, comparative biology and taxonomic classification.</title>
        <authorList>
            <person name="Goeker M."/>
        </authorList>
    </citation>
    <scope>NUCLEOTIDE SEQUENCE [LARGE SCALE GENOMIC DNA]</scope>
    <source>
        <strain evidence="3 4">DSM 23802</strain>
    </source>
</reference>
<dbReference type="AlphaFoldDB" id="A0A4R3KIJ9"/>
<dbReference type="PANTHER" id="PTHR36834">
    <property type="entry name" value="MEMBRANE PROTEIN-RELATED"/>
    <property type="match status" value="1"/>
</dbReference>
<dbReference type="RefSeq" id="WP_165894974.1">
    <property type="nucleotide sequence ID" value="NZ_SMAB01000006.1"/>
</dbReference>
<dbReference type="Pfam" id="PF04892">
    <property type="entry name" value="VanZ"/>
    <property type="match status" value="1"/>
</dbReference>
<dbReference type="Proteomes" id="UP000295788">
    <property type="component" value="Unassembled WGS sequence"/>
</dbReference>
<name>A0A4R3KIJ9_9BACI</name>
<dbReference type="InterPro" id="IPR006976">
    <property type="entry name" value="VanZ-like"/>
</dbReference>
<evidence type="ECO:0000313" key="4">
    <source>
        <dbReference type="Proteomes" id="UP000295788"/>
    </source>
</evidence>
<evidence type="ECO:0000256" key="1">
    <source>
        <dbReference type="SAM" id="Phobius"/>
    </source>
</evidence>
<proteinExistence type="predicted"/>